<dbReference type="Pfam" id="PF09365">
    <property type="entry name" value="DUF2461"/>
    <property type="match status" value="1"/>
</dbReference>
<dbReference type="OrthoDB" id="9794241at2"/>
<dbReference type="RefSeq" id="WP_113697654.1">
    <property type="nucleotide sequence ID" value="NZ_CP015163.1"/>
</dbReference>
<protein>
    <submittedName>
        <fullName evidence="1">TIGR02453 family protein</fullName>
    </submittedName>
</protein>
<dbReference type="InterPro" id="IPR015996">
    <property type="entry name" value="UCP028451"/>
</dbReference>
<dbReference type="PIRSF" id="PIRSF028451">
    <property type="entry name" value="UCP028451"/>
    <property type="match status" value="1"/>
</dbReference>
<proteinExistence type="predicted"/>
<dbReference type="EMBL" id="CP015163">
    <property type="protein sequence ID" value="AXB48546.1"/>
    <property type="molecule type" value="Genomic_DNA"/>
</dbReference>
<evidence type="ECO:0000313" key="2">
    <source>
        <dbReference type="Proteomes" id="UP000250434"/>
    </source>
</evidence>
<reference evidence="1 2" key="1">
    <citation type="submission" date="2016-04" db="EMBL/GenBank/DDBJ databases">
        <title>Complete genome sequence and analysis of deep-sea sediment isolate, Amycolatopsis sp. WP1.</title>
        <authorList>
            <person name="Wang H."/>
            <person name="Chen S."/>
            <person name="Wu Q."/>
        </authorList>
    </citation>
    <scope>NUCLEOTIDE SEQUENCE [LARGE SCALE GENOMIC DNA]</scope>
    <source>
        <strain evidence="1 2">WP1</strain>
    </source>
</reference>
<keyword evidence="2" id="KW-1185">Reference proteome</keyword>
<dbReference type="AlphaFoldDB" id="A0A344LKH2"/>
<dbReference type="KEGG" id="aab:A4R43_16305"/>
<name>A0A344LKH2_9PSEU</name>
<gene>
    <name evidence="1" type="ORF">A4R43_16305</name>
</gene>
<evidence type="ECO:0000313" key="1">
    <source>
        <dbReference type="EMBL" id="AXB48546.1"/>
    </source>
</evidence>
<dbReference type="PANTHER" id="PTHR36452:SF1">
    <property type="entry name" value="DUF2461 DOMAIN-CONTAINING PROTEIN"/>
    <property type="match status" value="1"/>
</dbReference>
<organism evidence="1 2">
    <name type="scientific">Amycolatopsis albispora</name>
    <dbReference type="NCBI Taxonomy" id="1804986"/>
    <lineage>
        <taxon>Bacteria</taxon>
        <taxon>Bacillati</taxon>
        <taxon>Actinomycetota</taxon>
        <taxon>Actinomycetes</taxon>
        <taxon>Pseudonocardiales</taxon>
        <taxon>Pseudonocardiaceae</taxon>
        <taxon>Amycolatopsis</taxon>
    </lineage>
</organism>
<dbReference type="NCBIfam" id="TIGR02453">
    <property type="entry name" value="TIGR02453 family protein"/>
    <property type="match status" value="1"/>
</dbReference>
<dbReference type="PANTHER" id="PTHR36452">
    <property type="entry name" value="CHROMOSOME 12, WHOLE GENOME SHOTGUN SEQUENCE"/>
    <property type="match status" value="1"/>
</dbReference>
<sequence length="221" mass="25436">MTFTGFGEYAIDFYDGLVVDNSKPYWEDNLRTYREDVRAPMEALLTELDAEFSDGFGKGKVFRPHRDVRFAKDKRPYKTHCGGVIEQGRGGGAYYVEISSAGLRVGGGCFHLATDQLANFRRAVDTEPHGPELERILAKLRKQGWEIKGEALKTKPRGYDADHPRIDLLRHKSLYAVKLWEPDDTLHERGCLDRVRKSWRQVRAFNEWARDHVGVSQLPRR</sequence>
<dbReference type="InterPro" id="IPR012808">
    <property type="entry name" value="CHP02453"/>
</dbReference>
<accession>A0A344LKH2</accession>
<dbReference type="Proteomes" id="UP000250434">
    <property type="component" value="Chromosome"/>
</dbReference>